<comment type="caution">
    <text evidence="5">The sequence shown here is derived from an EMBL/GenBank/DDBJ whole genome shotgun (WGS) entry which is preliminary data.</text>
</comment>
<dbReference type="EC" id="2.1.1.329" evidence="4"/>
<keyword evidence="2 4" id="KW-0808">Transferase</keyword>
<dbReference type="HAMAP" id="MF_01813">
    <property type="entry name" value="MenG_UbiE_methyltr"/>
    <property type="match status" value="1"/>
</dbReference>
<proteinExistence type="inferred from homology"/>
<accession>A0A2T1G1V5</accession>
<dbReference type="NCBIfam" id="TIGR01934">
    <property type="entry name" value="MenG_MenH_UbiE"/>
    <property type="match status" value="1"/>
</dbReference>
<dbReference type="EMBL" id="PVWO01000369">
    <property type="protein sequence ID" value="PSB51146.1"/>
    <property type="molecule type" value="Genomic_DNA"/>
</dbReference>
<dbReference type="InterPro" id="IPR023576">
    <property type="entry name" value="UbiE/COQ5_MeTrFase_CS"/>
</dbReference>
<dbReference type="PANTHER" id="PTHR43591">
    <property type="entry name" value="METHYLTRANSFERASE"/>
    <property type="match status" value="1"/>
</dbReference>
<comment type="pathway">
    <text evidence="4">Cofactor biosynthesis; phylloquinone biosynthesis.</text>
</comment>
<comment type="catalytic activity">
    <reaction evidence="4">
        <text>demethylphylloquinol + S-adenosyl-L-methionine = phylloquinol + S-adenosyl-L-homocysteine + H(+)</text>
        <dbReference type="Rhea" id="RHEA:40551"/>
        <dbReference type="ChEBI" id="CHEBI:15378"/>
        <dbReference type="ChEBI" id="CHEBI:28433"/>
        <dbReference type="ChEBI" id="CHEBI:57856"/>
        <dbReference type="ChEBI" id="CHEBI:59789"/>
        <dbReference type="ChEBI" id="CHEBI:87844"/>
        <dbReference type="EC" id="2.1.1.329"/>
    </reaction>
</comment>
<dbReference type="Proteomes" id="UP000238937">
    <property type="component" value="Unassembled WGS sequence"/>
</dbReference>
<comment type="function">
    <text evidence="4">Methyltransferase required for the conversion of 2-phytyl-1,4-beta-naphthoquinol to phylloquinol.</text>
</comment>
<dbReference type="CDD" id="cd02440">
    <property type="entry name" value="AdoMet_MTases"/>
    <property type="match status" value="1"/>
</dbReference>
<dbReference type="UniPathway" id="UPA00995"/>
<name>A0A2T1G1V5_9CYAN</name>
<dbReference type="Pfam" id="PF01209">
    <property type="entry name" value="Ubie_methyltran"/>
    <property type="match status" value="1"/>
</dbReference>
<reference evidence="5 6" key="1">
    <citation type="submission" date="2018-03" db="EMBL/GenBank/DDBJ databases">
        <title>The ancient ancestry and fast evolution of plastids.</title>
        <authorList>
            <person name="Moore K.R."/>
            <person name="Magnabosco C."/>
            <person name="Momper L."/>
            <person name="Gold D.A."/>
            <person name="Bosak T."/>
            <person name="Fournier G.P."/>
        </authorList>
    </citation>
    <scope>NUCLEOTIDE SEQUENCE [LARGE SCALE GENOMIC DNA]</scope>
    <source>
        <strain evidence="5 6">CCALA 037</strain>
    </source>
</reference>
<dbReference type="Gene3D" id="3.40.50.150">
    <property type="entry name" value="Vaccinia Virus protein VP39"/>
    <property type="match status" value="1"/>
</dbReference>
<evidence type="ECO:0000256" key="2">
    <source>
        <dbReference type="ARBA" id="ARBA00022679"/>
    </source>
</evidence>
<dbReference type="GO" id="GO:0032259">
    <property type="term" value="P:methylation"/>
    <property type="evidence" value="ECO:0007669"/>
    <property type="project" value="UniProtKB-KW"/>
</dbReference>
<dbReference type="PROSITE" id="PS01183">
    <property type="entry name" value="UBIE_1"/>
    <property type="match status" value="1"/>
</dbReference>
<dbReference type="PROSITE" id="PS51608">
    <property type="entry name" value="SAM_MT_UBIE"/>
    <property type="match status" value="1"/>
</dbReference>
<dbReference type="PANTHER" id="PTHR43591:SF24">
    <property type="entry name" value="2-METHOXY-6-POLYPRENYL-1,4-BENZOQUINOL METHYLASE, MITOCHONDRIAL"/>
    <property type="match status" value="1"/>
</dbReference>
<dbReference type="OrthoDB" id="9808140at2"/>
<evidence type="ECO:0000256" key="1">
    <source>
        <dbReference type="ARBA" id="ARBA00022603"/>
    </source>
</evidence>
<dbReference type="GO" id="GO:0052624">
    <property type="term" value="F:2-phytyl-1,4-naphthoquinone methyltransferase activity"/>
    <property type="evidence" value="ECO:0007669"/>
    <property type="project" value="UniProtKB-EC"/>
</dbReference>
<dbReference type="GO" id="GO:0042372">
    <property type="term" value="P:phylloquinone biosynthetic process"/>
    <property type="evidence" value="ECO:0007669"/>
    <property type="project" value="UniProtKB-UniRule"/>
</dbReference>
<keyword evidence="6" id="KW-1185">Reference proteome</keyword>
<evidence type="ECO:0000313" key="6">
    <source>
        <dbReference type="Proteomes" id="UP000238937"/>
    </source>
</evidence>
<dbReference type="NCBIfam" id="NF001244">
    <property type="entry name" value="PRK00216.1-5"/>
    <property type="match status" value="1"/>
</dbReference>
<organism evidence="5 6">
    <name type="scientific">Chamaesiphon polymorphus CCALA 037</name>
    <dbReference type="NCBI Taxonomy" id="2107692"/>
    <lineage>
        <taxon>Bacteria</taxon>
        <taxon>Bacillati</taxon>
        <taxon>Cyanobacteriota</taxon>
        <taxon>Cyanophyceae</taxon>
        <taxon>Gomontiellales</taxon>
        <taxon>Chamaesiphonaceae</taxon>
        <taxon>Chamaesiphon</taxon>
    </lineage>
</organism>
<evidence type="ECO:0000256" key="3">
    <source>
        <dbReference type="ARBA" id="ARBA00022691"/>
    </source>
</evidence>
<keyword evidence="3 4" id="KW-0949">S-adenosyl-L-methionine</keyword>
<dbReference type="InterPro" id="IPR004033">
    <property type="entry name" value="UbiE/COQ5_MeTrFase"/>
</dbReference>
<keyword evidence="1 4" id="KW-0489">Methyltransferase</keyword>
<dbReference type="InterPro" id="IPR032904">
    <property type="entry name" value="MenG"/>
</dbReference>
<dbReference type="InterPro" id="IPR029063">
    <property type="entry name" value="SAM-dependent_MTases_sf"/>
</dbReference>
<comment type="similarity">
    <text evidence="4">Belongs to the class I-like SAM-binding methyltransferase superfamily. MenG/UbiE family.</text>
</comment>
<dbReference type="SUPFAM" id="SSF53335">
    <property type="entry name" value="S-adenosyl-L-methionine-dependent methyltransferases"/>
    <property type="match status" value="1"/>
</dbReference>
<evidence type="ECO:0000256" key="4">
    <source>
        <dbReference type="HAMAP-Rule" id="MF_01982"/>
    </source>
</evidence>
<dbReference type="HAMAP" id="MF_01982">
    <property type="entry name" value="MenG_phylloquinone_subfam"/>
    <property type="match status" value="1"/>
</dbReference>
<protein>
    <recommendedName>
        <fullName evidence="4">2-phytyl-1,4-naphtoquinone methyltransferase</fullName>
        <ecNumber evidence="4">2.1.1.329</ecNumber>
    </recommendedName>
    <alternativeName>
        <fullName evidence="4">Demethylphylloquinone methyltransferase</fullName>
    </alternativeName>
</protein>
<dbReference type="RefSeq" id="WP_106309877.1">
    <property type="nucleotide sequence ID" value="NZ_PVWO01000369.1"/>
</dbReference>
<dbReference type="AlphaFoldDB" id="A0A2T1G1V5"/>
<sequence>MTDRSNYTSTDIQAIFNRIAPVYDRLNNDLSLGIHWVWKQMTVSWSAAKAGDTCLDLCCGSGDITQLLAKRVGKTGIVIGADFAPAQLTIAAERIASVYPPLEQIQWVEADALNLPFADNYFDAATMGYGLRNVTDIPRSLAELYRVLKPDAKVAILDFHRPSNGLVRRFQQWYLDEIVVPKADRLGMIEEYAYLNPSLDRFPIGSEQVKLGLAAGFSRATHYPIASGMMGVLVLTK</sequence>
<gene>
    <name evidence="4" type="primary">menG</name>
    <name evidence="5" type="ORF">C7B77_21930</name>
</gene>
<evidence type="ECO:0000313" key="5">
    <source>
        <dbReference type="EMBL" id="PSB51146.1"/>
    </source>
</evidence>